<feature type="transmembrane region" description="Helical" evidence="5">
    <location>
        <begin position="169"/>
        <end position="187"/>
    </location>
</feature>
<evidence type="ECO:0000313" key="11">
    <source>
        <dbReference type="EMBL" id="CAF4112196.1"/>
    </source>
</evidence>
<dbReference type="OrthoDB" id="9988767at2759"/>
<evidence type="ECO:0000313" key="9">
    <source>
        <dbReference type="EMBL" id="CAF2092261.1"/>
    </source>
</evidence>
<evidence type="ECO:0000256" key="4">
    <source>
        <dbReference type="ARBA" id="ARBA00023136"/>
    </source>
</evidence>
<evidence type="ECO:0000313" key="13">
    <source>
        <dbReference type="Proteomes" id="UP000663834"/>
    </source>
</evidence>
<proteinExistence type="predicted"/>
<dbReference type="Proteomes" id="UP000663824">
    <property type="component" value="Unassembled WGS sequence"/>
</dbReference>
<evidence type="ECO:0000313" key="10">
    <source>
        <dbReference type="EMBL" id="CAF3982564.1"/>
    </source>
</evidence>
<reference evidence="7" key="1">
    <citation type="submission" date="2021-02" db="EMBL/GenBank/DDBJ databases">
        <authorList>
            <person name="Nowell W R."/>
        </authorList>
    </citation>
    <scope>NUCLEOTIDE SEQUENCE</scope>
</reference>
<organism evidence="7 13">
    <name type="scientific">Rotaria magnacalcarata</name>
    <dbReference type="NCBI Taxonomy" id="392030"/>
    <lineage>
        <taxon>Eukaryota</taxon>
        <taxon>Metazoa</taxon>
        <taxon>Spiralia</taxon>
        <taxon>Gnathifera</taxon>
        <taxon>Rotifera</taxon>
        <taxon>Eurotatoria</taxon>
        <taxon>Bdelloidea</taxon>
        <taxon>Philodinida</taxon>
        <taxon>Philodinidae</taxon>
        <taxon>Rotaria</taxon>
    </lineage>
</organism>
<feature type="transmembrane region" description="Helical" evidence="5">
    <location>
        <begin position="221"/>
        <end position="246"/>
    </location>
</feature>
<sequence>MSCLSANLTCLNGGSCTGNSCICLNECFFGNRCEYYFNLFELSMTSAILQDTLYAKIGYVIAFAALATIGLVNNILALITFMREPIRITACGTYLIIYCSFNIVLMLLIYTDIISFFDYNKDTYRQWDCFYLPYFCLTFDYIYIWMSVAIIIEKLLMQCLNFPMFGSRLRAVIISFLIIIVIALSNIPEIKVRNLSQTLTNQTVCSYNVLNSHAWYRAQYILSYSHIIIPCVAHVIAMISILTTIVRRKIYIRGYTRSVKLYRVWLEQLYINRDFFISPLAIIIFILPHAIIHFILLPQCMKDNGMVQVRLHSSVVLLLHVPAALPFAIYVYPNRIYFKEFTKTNVYRKLCCYSRRQKEYIHKLIAHPWTITGNGRNKT</sequence>
<dbReference type="PROSITE" id="PS50262">
    <property type="entry name" value="G_PROTEIN_RECEP_F1_2"/>
    <property type="match status" value="1"/>
</dbReference>
<evidence type="ECO:0000313" key="7">
    <source>
        <dbReference type="EMBL" id="CAF1399969.1"/>
    </source>
</evidence>
<keyword evidence="4 5" id="KW-0472">Membrane</keyword>
<evidence type="ECO:0000256" key="2">
    <source>
        <dbReference type="ARBA" id="ARBA00022692"/>
    </source>
</evidence>
<dbReference type="Proteomes" id="UP000663834">
    <property type="component" value="Unassembled WGS sequence"/>
</dbReference>
<dbReference type="Proteomes" id="UP000681720">
    <property type="component" value="Unassembled WGS sequence"/>
</dbReference>
<dbReference type="EMBL" id="CAJNRE010010574">
    <property type="protein sequence ID" value="CAF2092261.1"/>
    <property type="molecule type" value="Genomic_DNA"/>
</dbReference>
<accession>A0A815KZZ0</accession>
<dbReference type="AlphaFoldDB" id="A0A815KZZ0"/>
<feature type="transmembrane region" description="Helical" evidence="5">
    <location>
        <begin position="315"/>
        <end position="333"/>
    </location>
</feature>
<evidence type="ECO:0000256" key="1">
    <source>
        <dbReference type="ARBA" id="ARBA00004370"/>
    </source>
</evidence>
<keyword evidence="2 5" id="KW-0812">Transmembrane</keyword>
<evidence type="ECO:0000313" key="8">
    <source>
        <dbReference type="EMBL" id="CAF1502728.1"/>
    </source>
</evidence>
<comment type="caution">
    <text evidence="7">The sequence shown here is derived from an EMBL/GenBank/DDBJ whole genome shotgun (WGS) entry which is preliminary data.</text>
</comment>
<dbReference type="GO" id="GO:0016020">
    <property type="term" value="C:membrane"/>
    <property type="evidence" value="ECO:0007669"/>
    <property type="project" value="UniProtKB-SubCell"/>
</dbReference>
<dbReference type="EMBL" id="CAJNOV010012949">
    <property type="protein sequence ID" value="CAF1502728.1"/>
    <property type="molecule type" value="Genomic_DNA"/>
</dbReference>
<dbReference type="EMBL" id="CAJNOW010003933">
    <property type="protein sequence ID" value="CAF1399969.1"/>
    <property type="molecule type" value="Genomic_DNA"/>
</dbReference>
<evidence type="ECO:0000256" key="5">
    <source>
        <dbReference type="SAM" id="Phobius"/>
    </source>
</evidence>
<feature type="domain" description="G-protein coupled receptors family 1 profile" evidence="6">
    <location>
        <begin position="73"/>
        <end position="330"/>
    </location>
</feature>
<evidence type="ECO:0000313" key="12">
    <source>
        <dbReference type="EMBL" id="CAF4182123.1"/>
    </source>
</evidence>
<feature type="transmembrane region" description="Helical" evidence="5">
    <location>
        <begin position="275"/>
        <end position="295"/>
    </location>
</feature>
<evidence type="ECO:0000259" key="6">
    <source>
        <dbReference type="PROSITE" id="PS50262"/>
    </source>
</evidence>
<protein>
    <recommendedName>
        <fullName evidence="6">G-protein coupled receptors family 1 profile domain-containing protein</fullName>
    </recommendedName>
</protein>
<dbReference type="Gene3D" id="1.20.1070.10">
    <property type="entry name" value="Rhodopsin 7-helix transmembrane proteins"/>
    <property type="match status" value="1"/>
</dbReference>
<dbReference type="EMBL" id="CAJOBI010015324">
    <property type="protein sequence ID" value="CAF4182123.1"/>
    <property type="molecule type" value="Genomic_DNA"/>
</dbReference>
<comment type="subcellular location">
    <subcellularLocation>
        <location evidence="1">Membrane</location>
    </subcellularLocation>
</comment>
<dbReference type="EMBL" id="CAJOBJ010008439">
    <property type="protein sequence ID" value="CAF4112196.1"/>
    <property type="molecule type" value="Genomic_DNA"/>
</dbReference>
<gene>
    <name evidence="10" type="ORF">BYL167_LOCUS12695</name>
    <name evidence="8" type="ORF">CJN711_LOCUS27342</name>
    <name evidence="11" type="ORF">GIL414_LOCUS17629</name>
    <name evidence="7" type="ORF">KQP761_LOCUS9663</name>
    <name evidence="9" type="ORF">MBJ925_LOCUS20611</name>
    <name evidence="12" type="ORF">SMN809_LOCUS21067</name>
</gene>
<dbReference type="Proteomes" id="UP000663855">
    <property type="component" value="Unassembled WGS sequence"/>
</dbReference>
<feature type="transmembrane region" description="Helical" evidence="5">
    <location>
        <begin position="57"/>
        <end position="79"/>
    </location>
</feature>
<dbReference type="Proteomes" id="UP000676336">
    <property type="component" value="Unassembled WGS sequence"/>
</dbReference>
<name>A0A815KZZ0_9BILA</name>
<dbReference type="InterPro" id="IPR017452">
    <property type="entry name" value="GPCR_Rhodpsn_7TM"/>
</dbReference>
<dbReference type="SUPFAM" id="SSF81321">
    <property type="entry name" value="Family A G protein-coupled receptor-like"/>
    <property type="match status" value="1"/>
</dbReference>
<dbReference type="EMBL" id="CAJOBH010004235">
    <property type="protein sequence ID" value="CAF3982564.1"/>
    <property type="molecule type" value="Genomic_DNA"/>
</dbReference>
<evidence type="ECO:0000256" key="3">
    <source>
        <dbReference type="ARBA" id="ARBA00022989"/>
    </source>
</evidence>
<feature type="transmembrane region" description="Helical" evidence="5">
    <location>
        <begin position="131"/>
        <end position="157"/>
    </location>
</feature>
<keyword evidence="3 5" id="KW-1133">Transmembrane helix</keyword>
<feature type="transmembrane region" description="Helical" evidence="5">
    <location>
        <begin position="91"/>
        <end position="111"/>
    </location>
</feature>
<dbReference type="Proteomes" id="UP000681967">
    <property type="component" value="Unassembled WGS sequence"/>
</dbReference>